<organism evidence="1">
    <name type="scientific">Apis cerana</name>
    <name type="common">Indian honeybee</name>
    <dbReference type="NCBI Taxonomy" id="7461"/>
    <lineage>
        <taxon>Eukaryota</taxon>
        <taxon>Metazoa</taxon>
        <taxon>Ecdysozoa</taxon>
        <taxon>Arthropoda</taxon>
        <taxon>Hexapoda</taxon>
        <taxon>Insecta</taxon>
        <taxon>Pterygota</taxon>
        <taxon>Neoptera</taxon>
        <taxon>Endopterygota</taxon>
        <taxon>Hymenoptera</taxon>
        <taxon>Apocrita</taxon>
        <taxon>Aculeata</taxon>
        <taxon>Apoidea</taxon>
        <taxon>Anthophila</taxon>
        <taxon>Apidae</taxon>
        <taxon>Apis</taxon>
    </lineage>
</organism>
<proteinExistence type="evidence at transcript level"/>
<accession>V9IHB8</accession>
<protein>
    <submittedName>
        <fullName evidence="1">Zinc finger CCHC domain-containing protein 8</fullName>
    </submittedName>
</protein>
<gene>
    <name evidence="1" type="ORF">ACCB05813</name>
</gene>
<dbReference type="AlphaFoldDB" id="V9IHB8"/>
<name>V9IHB8_APICE</name>
<evidence type="ECO:0000313" key="1">
    <source>
        <dbReference type="EMBL" id="AEY59896.1"/>
    </source>
</evidence>
<sequence>MRMLGYPPGWLEEARLQHSGLSLFNSDGIPVEDPNDEPGSIIEEGDRDQYDIKKYMIFLVLMYQLHLVPVM</sequence>
<reference evidence="1" key="1">
    <citation type="submission" date="2011-11" db="EMBL/GenBank/DDBJ databases">
        <title>Decoding the brain transcriptome of the Eastern honeybee (Apis cerana) based on pyrosequencing.</title>
        <authorList>
            <person name="Sun L."/>
            <person name="Zheng H."/>
            <person name="Wang Y."/>
            <person name="Xie X."/>
            <person name="Zhu Y."/>
            <person name="Gu W."/>
            <person name="Wang S."/>
        </authorList>
    </citation>
    <scope>NUCLEOTIDE SEQUENCE</scope>
    <source>
        <tissue evidence="1">Brain</tissue>
    </source>
</reference>
<dbReference type="EMBL" id="JR044604">
    <property type="protein sequence ID" value="AEY59896.1"/>
    <property type="molecule type" value="mRNA"/>
</dbReference>